<dbReference type="InterPro" id="IPR010394">
    <property type="entry name" value="5-nucleotidase"/>
</dbReference>
<gene>
    <name evidence="2" type="ORF">PS943_04280</name>
</gene>
<dbReference type="AlphaFoldDB" id="A0A5E7WKF5"/>
<evidence type="ECO:0000313" key="2">
    <source>
        <dbReference type="EMBL" id="VVQ35390.1"/>
    </source>
</evidence>
<keyword evidence="1" id="KW-0812">Transmembrane</keyword>
<dbReference type="GO" id="GO:0005737">
    <property type="term" value="C:cytoplasm"/>
    <property type="evidence" value="ECO:0007669"/>
    <property type="project" value="InterPro"/>
</dbReference>
<keyword evidence="1" id="KW-1133">Transmembrane helix</keyword>
<dbReference type="GO" id="GO:0009117">
    <property type="term" value="P:nucleotide metabolic process"/>
    <property type="evidence" value="ECO:0007669"/>
    <property type="project" value="InterPro"/>
</dbReference>
<dbReference type="Pfam" id="PF06189">
    <property type="entry name" value="5-nucleotidase"/>
    <property type="match status" value="1"/>
</dbReference>
<accession>A0A5E7WKF5</accession>
<reference evidence="2 3" key="1">
    <citation type="submission" date="2019-09" db="EMBL/GenBank/DDBJ databases">
        <authorList>
            <person name="Chandra G."/>
            <person name="Truman W A."/>
        </authorList>
    </citation>
    <scope>NUCLEOTIDE SEQUENCE [LARGE SCALE GENOMIC DNA]</scope>
    <source>
        <strain evidence="2">PS943</strain>
    </source>
</reference>
<name>A0A5E7WKF5_PSEFL</name>
<dbReference type="EMBL" id="CABVJH010000008">
    <property type="protein sequence ID" value="VVQ35390.1"/>
    <property type="molecule type" value="Genomic_DNA"/>
</dbReference>
<sequence>MPYELENRLVIGVASSAVFDLVASDALFQSQGEEECRKFQQENLHVPLPTARIYSKKNLPFASSHLPLFVRIFSAHTLTISKGRFLNKIAKHHVKRVKTWPIIFIFLVVIVIPECKSLVLIAQ</sequence>
<dbReference type="GO" id="GO:0008253">
    <property type="term" value="F:5'-nucleotidase activity"/>
    <property type="evidence" value="ECO:0007669"/>
    <property type="project" value="InterPro"/>
</dbReference>
<dbReference type="Proteomes" id="UP000325645">
    <property type="component" value="Unassembled WGS sequence"/>
</dbReference>
<keyword evidence="1" id="KW-0472">Membrane</keyword>
<dbReference type="GO" id="GO:0000166">
    <property type="term" value="F:nucleotide binding"/>
    <property type="evidence" value="ECO:0007669"/>
    <property type="project" value="InterPro"/>
</dbReference>
<protein>
    <recommendedName>
        <fullName evidence="4">5'-nucleotidase</fullName>
    </recommendedName>
</protein>
<dbReference type="GO" id="GO:0000287">
    <property type="term" value="F:magnesium ion binding"/>
    <property type="evidence" value="ECO:0007669"/>
    <property type="project" value="InterPro"/>
</dbReference>
<feature type="transmembrane region" description="Helical" evidence="1">
    <location>
        <begin position="100"/>
        <end position="122"/>
    </location>
</feature>
<proteinExistence type="predicted"/>
<evidence type="ECO:0000256" key="1">
    <source>
        <dbReference type="SAM" id="Phobius"/>
    </source>
</evidence>
<organism evidence="2 3">
    <name type="scientific">Pseudomonas fluorescens</name>
    <dbReference type="NCBI Taxonomy" id="294"/>
    <lineage>
        <taxon>Bacteria</taxon>
        <taxon>Pseudomonadati</taxon>
        <taxon>Pseudomonadota</taxon>
        <taxon>Gammaproteobacteria</taxon>
        <taxon>Pseudomonadales</taxon>
        <taxon>Pseudomonadaceae</taxon>
        <taxon>Pseudomonas</taxon>
    </lineage>
</organism>
<evidence type="ECO:0000313" key="3">
    <source>
        <dbReference type="Proteomes" id="UP000325645"/>
    </source>
</evidence>
<evidence type="ECO:0008006" key="4">
    <source>
        <dbReference type="Google" id="ProtNLM"/>
    </source>
</evidence>